<reference evidence="1" key="2">
    <citation type="journal article" date="2024" name="Environ. Microbiol.">
        <title>Genome analysis and description of Tunturibacter gen. nov. expands the diversity of Terriglobia in tundra soils.</title>
        <authorList>
            <person name="Messyasz A."/>
            <person name="Mannisto M.K."/>
            <person name="Kerkhof L.J."/>
            <person name="Haggblom M.M."/>
        </authorList>
    </citation>
    <scope>NUCLEOTIDE SEQUENCE</scope>
    <source>
        <strain evidence="1">M8UP23</strain>
    </source>
</reference>
<dbReference type="EMBL" id="CP132932">
    <property type="protein sequence ID" value="XCB24915.1"/>
    <property type="molecule type" value="Genomic_DNA"/>
</dbReference>
<sequence length="99" mass="10743">MRLVFPFVLDSVPKCGRRRSVVAERTVCAGGEDFAGWRVVRLVAGEETRSREAGQDAEMAARHLVARHLVVSRAALKGCAAIGPGCVEQRSHGGVCLWR</sequence>
<dbReference type="AlphaFoldDB" id="A0AAU7Z8G1"/>
<name>A0AAU7Z8G1_9BACT</name>
<reference evidence="1" key="1">
    <citation type="submission" date="2023-08" db="EMBL/GenBank/DDBJ databases">
        <authorList>
            <person name="Messyasz A."/>
            <person name="Mannisto M.K."/>
            <person name="Kerkhof L.J."/>
            <person name="Haggblom M."/>
        </authorList>
    </citation>
    <scope>NUCLEOTIDE SEQUENCE</scope>
    <source>
        <strain evidence="1">M8UP23</strain>
    </source>
</reference>
<accession>A0AAU7Z8G1</accession>
<dbReference type="KEGG" id="temp:RBB75_10625"/>
<dbReference type="RefSeq" id="WP_353068082.1">
    <property type="nucleotide sequence ID" value="NZ_CP132932.1"/>
</dbReference>
<gene>
    <name evidence="1" type="ORF">RBB75_10625</name>
</gene>
<evidence type="ECO:0000313" key="1">
    <source>
        <dbReference type="EMBL" id="XCB24915.1"/>
    </source>
</evidence>
<protein>
    <submittedName>
        <fullName evidence="1">Uncharacterized protein</fullName>
    </submittedName>
</protein>
<organism evidence="1">
    <name type="scientific">Tunturiibacter empetritectus</name>
    <dbReference type="NCBI Taxonomy" id="3069691"/>
    <lineage>
        <taxon>Bacteria</taxon>
        <taxon>Pseudomonadati</taxon>
        <taxon>Acidobacteriota</taxon>
        <taxon>Terriglobia</taxon>
        <taxon>Terriglobales</taxon>
        <taxon>Acidobacteriaceae</taxon>
        <taxon>Tunturiibacter</taxon>
    </lineage>
</organism>
<proteinExistence type="predicted"/>